<evidence type="ECO:0000259" key="6">
    <source>
        <dbReference type="Pfam" id="PF00324"/>
    </source>
</evidence>
<dbReference type="PANTHER" id="PTHR43243:SF19">
    <property type="entry name" value="CATIONIC AMINO ACID TRANSPORTER C-TERMINAL DOMAIN-CONTAINING PROTEIN"/>
    <property type="match status" value="1"/>
</dbReference>
<keyword evidence="4 5" id="KW-0472">Membrane</keyword>
<protein>
    <submittedName>
        <fullName evidence="7">CTR2 protein</fullName>
    </submittedName>
</protein>
<evidence type="ECO:0000313" key="7">
    <source>
        <dbReference type="EMBL" id="NXY51411.1"/>
    </source>
</evidence>
<feature type="domain" description="Amino acid permease/ SLC12A" evidence="6">
    <location>
        <begin position="2"/>
        <end position="116"/>
    </location>
</feature>
<comment type="subcellular location">
    <subcellularLocation>
        <location evidence="1">Membrane</location>
        <topology evidence="1">Multi-pass membrane protein</topology>
    </subcellularLocation>
</comment>
<gene>
    <name evidence="7" type="primary">Slc7a2_1</name>
    <name evidence="7" type="ORF">CEUAER_R02109</name>
</gene>
<dbReference type="GO" id="GO:0015189">
    <property type="term" value="F:L-lysine transmembrane transporter activity"/>
    <property type="evidence" value="ECO:0007669"/>
    <property type="project" value="TreeGrafter"/>
</dbReference>
<dbReference type="InterPro" id="IPR004841">
    <property type="entry name" value="AA-permease/SLC12A_dom"/>
</dbReference>
<accession>A0A7L4KF47</accession>
<keyword evidence="2 5" id="KW-0812">Transmembrane</keyword>
<dbReference type="PANTHER" id="PTHR43243">
    <property type="entry name" value="INNER MEMBRANE TRANSPORTER YGJI-RELATED"/>
    <property type="match status" value="1"/>
</dbReference>
<dbReference type="GO" id="GO:0005886">
    <property type="term" value="C:plasma membrane"/>
    <property type="evidence" value="ECO:0007669"/>
    <property type="project" value="TreeGrafter"/>
</dbReference>
<sequence length="120" mass="13037">GKEVRDPERSIPIGIILSLLICFLAYFEVTAALTLMMPYYLLDTMSWLPVAFEYIGWSSAKHAMSAGSLCALTTSLLGSMFPMPQILYAMARDGLLFKPLAKASRRQCPVAAMLVSGGVA</sequence>
<feature type="non-terminal residue" evidence="7">
    <location>
        <position position="120"/>
    </location>
</feature>
<evidence type="ECO:0000256" key="3">
    <source>
        <dbReference type="ARBA" id="ARBA00022989"/>
    </source>
</evidence>
<comment type="caution">
    <text evidence="7">The sequence shown here is derived from an EMBL/GenBank/DDBJ whole genome shotgun (WGS) entry which is preliminary data.</text>
</comment>
<dbReference type="Pfam" id="PF00324">
    <property type="entry name" value="AA_permease"/>
    <property type="match status" value="1"/>
</dbReference>
<evidence type="ECO:0000256" key="4">
    <source>
        <dbReference type="ARBA" id="ARBA00023136"/>
    </source>
</evidence>
<dbReference type="Proteomes" id="UP000519239">
    <property type="component" value="Unassembled WGS sequence"/>
</dbReference>
<dbReference type="GO" id="GO:0097638">
    <property type="term" value="P:L-arginine import across plasma membrane"/>
    <property type="evidence" value="ECO:0007669"/>
    <property type="project" value="TreeGrafter"/>
</dbReference>
<dbReference type="OrthoDB" id="3900342at2759"/>
<organism evidence="7 8">
    <name type="scientific">Ceuthmochares aereus</name>
    <dbReference type="NCBI Taxonomy" id="1961834"/>
    <lineage>
        <taxon>Eukaryota</taxon>
        <taxon>Metazoa</taxon>
        <taxon>Chordata</taxon>
        <taxon>Craniata</taxon>
        <taxon>Vertebrata</taxon>
        <taxon>Euteleostomi</taxon>
        <taxon>Archelosauria</taxon>
        <taxon>Archosauria</taxon>
        <taxon>Dinosauria</taxon>
        <taxon>Saurischia</taxon>
        <taxon>Theropoda</taxon>
        <taxon>Coelurosauria</taxon>
        <taxon>Aves</taxon>
        <taxon>Neognathae</taxon>
        <taxon>Neoaves</taxon>
        <taxon>Otidimorphae</taxon>
        <taxon>Cuculiformes</taxon>
        <taxon>Cuculidae</taxon>
        <taxon>Ceuthmochares</taxon>
    </lineage>
</organism>
<keyword evidence="3 5" id="KW-1133">Transmembrane helix</keyword>
<reference evidence="7 8" key="1">
    <citation type="submission" date="2019-09" db="EMBL/GenBank/DDBJ databases">
        <title>Bird 10,000 Genomes (B10K) Project - Family phase.</title>
        <authorList>
            <person name="Zhang G."/>
        </authorList>
    </citation>
    <scope>NUCLEOTIDE SEQUENCE [LARGE SCALE GENOMIC DNA]</scope>
    <source>
        <strain evidence="7">B10K-CU-031-02</strain>
        <tissue evidence="7">Muscle</tissue>
    </source>
</reference>
<dbReference type="GO" id="GO:0061459">
    <property type="term" value="F:L-arginine transmembrane transporter activity"/>
    <property type="evidence" value="ECO:0007669"/>
    <property type="project" value="TreeGrafter"/>
</dbReference>
<dbReference type="AlphaFoldDB" id="A0A7L4KF47"/>
<evidence type="ECO:0000256" key="2">
    <source>
        <dbReference type="ARBA" id="ARBA00022692"/>
    </source>
</evidence>
<name>A0A7L4KF47_9AVES</name>
<feature type="transmembrane region" description="Helical" evidence="5">
    <location>
        <begin position="12"/>
        <end position="42"/>
    </location>
</feature>
<proteinExistence type="predicted"/>
<evidence type="ECO:0000256" key="5">
    <source>
        <dbReference type="SAM" id="Phobius"/>
    </source>
</evidence>
<evidence type="ECO:0000313" key="8">
    <source>
        <dbReference type="Proteomes" id="UP000519239"/>
    </source>
</evidence>
<dbReference type="GO" id="GO:0000064">
    <property type="term" value="F:L-ornithine transmembrane transporter activity"/>
    <property type="evidence" value="ECO:0007669"/>
    <property type="project" value="TreeGrafter"/>
</dbReference>
<dbReference type="EMBL" id="VWPQ01014852">
    <property type="protein sequence ID" value="NXY51411.1"/>
    <property type="molecule type" value="Genomic_DNA"/>
</dbReference>
<feature type="non-terminal residue" evidence="7">
    <location>
        <position position="1"/>
    </location>
</feature>
<dbReference type="Gene3D" id="1.20.1740.10">
    <property type="entry name" value="Amino acid/polyamine transporter I"/>
    <property type="match status" value="1"/>
</dbReference>
<keyword evidence="8" id="KW-1185">Reference proteome</keyword>
<evidence type="ECO:0000256" key="1">
    <source>
        <dbReference type="ARBA" id="ARBA00004141"/>
    </source>
</evidence>